<protein>
    <submittedName>
        <fullName evidence="4">Ribosomal large subunit pseudouridine synthase E</fullName>
        <ecNumber evidence="4">4.2.1.70</ecNumber>
    </submittedName>
</protein>
<name>A0A1W1DAW9_9ZZZZ</name>
<dbReference type="PROSITE" id="PS01149">
    <property type="entry name" value="PSI_RSU"/>
    <property type="match status" value="1"/>
</dbReference>
<dbReference type="GO" id="GO:0009982">
    <property type="term" value="F:pseudouridine synthase activity"/>
    <property type="evidence" value="ECO:0007669"/>
    <property type="project" value="InterPro"/>
</dbReference>
<dbReference type="Gene3D" id="3.30.70.1560">
    <property type="entry name" value="Alpha-L RNA-binding motif"/>
    <property type="match status" value="1"/>
</dbReference>
<dbReference type="AlphaFoldDB" id="A0A1W1DAW9"/>
<dbReference type="EC" id="4.2.1.70" evidence="4"/>
<sequence length="174" mass="19929">MLYGFNKPFGVLCQFSGEGDTLANYINTKNIYPAGRLDKDSEGLLLLTDDGKLQHKISHPKFDKEKTYIVQIDGQISSDAITQLCKGVRLKDGLTKPAKARIIDTPDWLWPRVPPVRFRKDIPTSWIELKITQGKNRQVRRMTAHVGFPTLRLIRTQIGDWNLNDIKQGKYESF</sequence>
<dbReference type="Pfam" id="PF00849">
    <property type="entry name" value="PseudoU_synth_2"/>
    <property type="match status" value="1"/>
</dbReference>
<dbReference type="NCBIfam" id="TIGR00093">
    <property type="entry name" value="pseudouridine synthase"/>
    <property type="match status" value="1"/>
</dbReference>
<reference evidence="4" key="1">
    <citation type="submission" date="2016-10" db="EMBL/GenBank/DDBJ databases">
        <authorList>
            <person name="de Groot N.N."/>
        </authorList>
    </citation>
    <scope>NUCLEOTIDE SEQUENCE</scope>
</reference>
<dbReference type="InterPro" id="IPR006145">
    <property type="entry name" value="PsdUridine_synth_RsuA/RluA"/>
</dbReference>
<dbReference type="GO" id="GO:0003723">
    <property type="term" value="F:RNA binding"/>
    <property type="evidence" value="ECO:0007669"/>
    <property type="project" value="InterPro"/>
</dbReference>
<evidence type="ECO:0000256" key="1">
    <source>
        <dbReference type="ARBA" id="ARBA00008348"/>
    </source>
</evidence>
<evidence type="ECO:0000256" key="2">
    <source>
        <dbReference type="ARBA" id="ARBA00023235"/>
    </source>
</evidence>
<feature type="domain" description="Pseudouridine synthase RsuA/RluA-like" evidence="3">
    <location>
        <begin position="5"/>
        <end position="145"/>
    </location>
</feature>
<dbReference type="PANTHER" id="PTHR47683:SF2">
    <property type="entry name" value="RNA-BINDING S4 DOMAIN-CONTAINING PROTEIN"/>
    <property type="match status" value="1"/>
</dbReference>
<dbReference type="InterPro" id="IPR050343">
    <property type="entry name" value="RsuA_PseudoU_synthase"/>
</dbReference>
<dbReference type="GO" id="GO:0006364">
    <property type="term" value="P:rRNA processing"/>
    <property type="evidence" value="ECO:0007669"/>
    <property type="project" value="UniProtKB-ARBA"/>
</dbReference>
<dbReference type="InterPro" id="IPR000748">
    <property type="entry name" value="PsdUridine_synth_RsuA/RluB/E/F"/>
</dbReference>
<accession>A0A1W1DAW9</accession>
<comment type="similarity">
    <text evidence="1">Belongs to the pseudouridine synthase RsuA family.</text>
</comment>
<dbReference type="InterPro" id="IPR042092">
    <property type="entry name" value="PsdUridine_s_RsuA/RluB/E/F_cat"/>
</dbReference>
<dbReference type="InterPro" id="IPR018496">
    <property type="entry name" value="PsdUridine_synth_RsuA/RluB_CS"/>
</dbReference>
<dbReference type="InterPro" id="IPR020094">
    <property type="entry name" value="TruA/RsuA/RluB/E/F_N"/>
</dbReference>
<evidence type="ECO:0000313" key="4">
    <source>
        <dbReference type="EMBL" id="SFV77567.1"/>
    </source>
</evidence>
<gene>
    <name evidence="4" type="ORF">MNB_SUP05-4-734</name>
</gene>
<evidence type="ECO:0000259" key="3">
    <source>
        <dbReference type="Pfam" id="PF00849"/>
    </source>
</evidence>
<dbReference type="InterPro" id="IPR020103">
    <property type="entry name" value="PsdUridine_synth_cat_dom_sf"/>
</dbReference>
<dbReference type="SUPFAM" id="SSF55120">
    <property type="entry name" value="Pseudouridine synthase"/>
    <property type="match status" value="1"/>
</dbReference>
<dbReference type="EMBL" id="FPHR01000029">
    <property type="protein sequence ID" value="SFV77567.1"/>
    <property type="molecule type" value="Genomic_DNA"/>
</dbReference>
<keyword evidence="2" id="KW-0413">Isomerase</keyword>
<dbReference type="Gene3D" id="3.30.70.580">
    <property type="entry name" value="Pseudouridine synthase I, catalytic domain, N-terminal subdomain"/>
    <property type="match status" value="1"/>
</dbReference>
<organism evidence="4">
    <name type="scientific">hydrothermal vent metagenome</name>
    <dbReference type="NCBI Taxonomy" id="652676"/>
    <lineage>
        <taxon>unclassified sequences</taxon>
        <taxon>metagenomes</taxon>
        <taxon>ecological metagenomes</taxon>
    </lineage>
</organism>
<proteinExistence type="inferred from homology"/>
<keyword evidence="4" id="KW-0456">Lyase</keyword>
<dbReference type="GO" id="GO:0004730">
    <property type="term" value="F:pseudouridylate synthase activity"/>
    <property type="evidence" value="ECO:0007669"/>
    <property type="project" value="UniProtKB-EC"/>
</dbReference>
<dbReference type="PANTHER" id="PTHR47683">
    <property type="entry name" value="PSEUDOURIDINE SYNTHASE FAMILY PROTEIN-RELATED"/>
    <property type="match status" value="1"/>
</dbReference>